<reference evidence="1" key="2">
    <citation type="submission" date="2020-05" db="UniProtKB">
        <authorList>
            <consortium name="EnsemblMetazoa"/>
        </authorList>
    </citation>
    <scope>IDENTIFICATION</scope>
    <source>
        <strain evidence="1">A-37</strain>
    </source>
</reference>
<organism evidence="1 2">
    <name type="scientific">Anopheles culicifacies</name>
    <dbReference type="NCBI Taxonomy" id="139723"/>
    <lineage>
        <taxon>Eukaryota</taxon>
        <taxon>Metazoa</taxon>
        <taxon>Ecdysozoa</taxon>
        <taxon>Arthropoda</taxon>
        <taxon>Hexapoda</taxon>
        <taxon>Insecta</taxon>
        <taxon>Pterygota</taxon>
        <taxon>Neoptera</taxon>
        <taxon>Endopterygota</taxon>
        <taxon>Diptera</taxon>
        <taxon>Nematocera</taxon>
        <taxon>Culicoidea</taxon>
        <taxon>Culicidae</taxon>
        <taxon>Anophelinae</taxon>
        <taxon>Anopheles</taxon>
        <taxon>culicifacies species complex</taxon>
    </lineage>
</organism>
<proteinExistence type="predicted"/>
<keyword evidence="2" id="KW-1185">Reference proteome</keyword>
<dbReference type="Proteomes" id="UP000075883">
    <property type="component" value="Unassembled WGS sequence"/>
</dbReference>
<evidence type="ECO:0000313" key="2">
    <source>
        <dbReference type="Proteomes" id="UP000075883"/>
    </source>
</evidence>
<dbReference type="STRING" id="139723.A0A182MFX2"/>
<reference evidence="2" key="1">
    <citation type="submission" date="2013-09" db="EMBL/GenBank/DDBJ databases">
        <title>The Genome Sequence of Anopheles culicifacies species A.</title>
        <authorList>
            <consortium name="The Broad Institute Genomics Platform"/>
            <person name="Neafsey D.E."/>
            <person name="Besansky N."/>
            <person name="Howell P."/>
            <person name="Walton C."/>
            <person name="Young S.K."/>
            <person name="Zeng Q."/>
            <person name="Gargeya S."/>
            <person name="Fitzgerald M."/>
            <person name="Haas B."/>
            <person name="Abouelleil A."/>
            <person name="Allen A.W."/>
            <person name="Alvarado L."/>
            <person name="Arachchi H.M."/>
            <person name="Berlin A.M."/>
            <person name="Chapman S.B."/>
            <person name="Gainer-Dewar J."/>
            <person name="Goldberg J."/>
            <person name="Griggs A."/>
            <person name="Gujja S."/>
            <person name="Hansen M."/>
            <person name="Howarth C."/>
            <person name="Imamovic A."/>
            <person name="Ireland A."/>
            <person name="Larimer J."/>
            <person name="McCowan C."/>
            <person name="Murphy C."/>
            <person name="Pearson M."/>
            <person name="Poon T.W."/>
            <person name="Priest M."/>
            <person name="Roberts A."/>
            <person name="Saif S."/>
            <person name="Shea T."/>
            <person name="Sisk P."/>
            <person name="Sykes S."/>
            <person name="Wortman J."/>
            <person name="Nusbaum C."/>
            <person name="Birren B."/>
        </authorList>
    </citation>
    <scope>NUCLEOTIDE SEQUENCE [LARGE SCALE GENOMIC DNA]</scope>
    <source>
        <strain evidence="2">A-37</strain>
    </source>
</reference>
<protein>
    <submittedName>
        <fullName evidence="1">Uncharacterized protein</fullName>
    </submittedName>
</protein>
<accession>A0A182MFX2</accession>
<dbReference type="VEuPathDB" id="VectorBase:ACUA017312"/>
<dbReference type="AlphaFoldDB" id="A0A182MFX2"/>
<dbReference type="EnsemblMetazoa" id="ACUA017312-RA">
    <property type="protein sequence ID" value="ACUA017312-PA"/>
    <property type="gene ID" value="ACUA017312"/>
</dbReference>
<name>A0A182MFX2_9DIPT</name>
<evidence type="ECO:0000313" key="1">
    <source>
        <dbReference type="EnsemblMetazoa" id="ACUA017312-PA"/>
    </source>
</evidence>
<sequence length="169" mass="18618">MTMKLFRRGSPRCIGLLSAFVTILLCLYYISMGQPSPAGSGPSAPTGMDGKDAAVAVGAAHQKRYHVVYRRRVVNLYRTTTVGSFPEDYPANPLVPRFGTQAGCRLKGHPTSEMDYYTMDHLNLGIRTLRAKIDPTNARRLHAPVYAHTLEGKSFTVLLENSSTRCRGS</sequence>
<dbReference type="EMBL" id="AXCM01011283">
    <property type="status" value="NOT_ANNOTATED_CDS"/>
    <property type="molecule type" value="Genomic_DNA"/>
</dbReference>